<organism evidence="1">
    <name type="scientific">Anguilla anguilla</name>
    <name type="common">European freshwater eel</name>
    <name type="synonym">Muraena anguilla</name>
    <dbReference type="NCBI Taxonomy" id="7936"/>
    <lineage>
        <taxon>Eukaryota</taxon>
        <taxon>Metazoa</taxon>
        <taxon>Chordata</taxon>
        <taxon>Craniata</taxon>
        <taxon>Vertebrata</taxon>
        <taxon>Euteleostomi</taxon>
        <taxon>Actinopterygii</taxon>
        <taxon>Neopterygii</taxon>
        <taxon>Teleostei</taxon>
        <taxon>Anguilliformes</taxon>
        <taxon>Anguillidae</taxon>
        <taxon>Anguilla</taxon>
    </lineage>
</organism>
<evidence type="ECO:0000313" key="1">
    <source>
        <dbReference type="EMBL" id="JAH68885.1"/>
    </source>
</evidence>
<accession>A0A0E9UUM2</accession>
<reference evidence="1" key="1">
    <citation type="submission" date="2014-11" db="EMBL/GenBank/DDBJ databases">
        <authorList>
            <person name="Amaro Gonzalez C."/>
        </authorList>
    </citation>
    <scope>NUCLEOTIDE SEQUENCE</scope>
</reference>
<reference evidence="1" key="2">
    <citation type="journal article" date="2015" name="Fish Shellfish Immunol.">
        <title>Early steps in the European eel (Anguilla anguilla)-Vibrio vulnificus interaction in the gills: Role of the RtxA13 toxin.</title>
        <authorList>
            <person name="Callol A."/>
            <person name="Pajuelo D."/>
            <person name="Ebbesson L."/>
            <person name="Teles M."/>
            <person name="MacKenzie S."/>
            <person name="Amaro C."/>
        </authorList>
    </citation>
    <scope>NUCLEOTIDE SEQUENCE</scope>
</reference>
<dbReference type="AlphaFoldDB" id="A0A0E9UUM2"/>
<proteinExistence type="predicted"/>
<sequence>MSTIIHLEKKVPLSKVPLKMTLSNTQHRLQCIAFLTFKHTDTHLRCDIIYFTVSDTYIVKCTYLLNYNGTLGFILPD</sequence>
<protein>
    <submittedName>
        <fullName evidence="1">Uncharacterized protein</fullName>
    </submittedName>
</protein>
<dbReference type="EMBL" id="GBXM01039692">
    <property type="protein sequence ID" value="JAH68885.1"/>
    <property type="molecule type" value="Transcribed_RNA"/>
</dbReference>
<name>A0A0E9UUM2_ANGAN</name>